<proteinExistence type="predicted"/>
<name>A0ABU7A6Y1_9TELE</name>
<gene>
    <name evidence="1" type="ORF">ATANTOWER_015573</name>
</gene>
<protein>
    <submittedName>
        <fullName evidence="1">Uncharacterized protein</fullName>
    </submittedName>
</protein>
<keyword evidence="2" id="KW-1185">Reference proteome</keyword>
<dbReference type="EMBL" id="JAHUTI010003223">
    <property type="protein sequence ID" value="MED6233718.1"/>
    <property type="molecule type" value="Genomic_DNA"/>
</dbReference>
<dbReference type="Proteomes" id="UP001345963">
    <property type="component" value="Unassembled WGS sequence"/>
</dbReference>
<comment type="caution">
    <text evidence="1">The sequence shown here is derived from an EMBL/GenBank/DDBJ whole genome shotgun (WGS) entry which is preliminary data.</text>
</comment>
<evidence type="ECO:0000313" key="2">
    <source>
        <dbReference type="Proteomes" id="UP001345963"/>
    </source>
</evidence>
<accession>A0ABU7A6Y1</accession>
<organism evidence="1 2">
    <name type="scientific">Ataeniobius toweri</name>
    <dbReference type="NCBI Taxonomy" id="208326"/>
    <lineage>
        <taxon>Eukaryota</taxon>
        <taxon>Metazoa</taxon>
        <taxon>Chordata</taxon>
        <taxon>Craniata</taxon>
        <taxon>Vertebrata</taxon>
        <taxon>Euteleostomi</taxon>
        <taxon>Actinopterygii</taxon>
        <taxon>Neopterygii</taxon>
        <taxon>Teleostei</taxon>
        <taxon>Neoteleostei</taxon>
        <taxon>Acanthomorphata</taxon>
        <taxon>Ovalentaria</taxon>
        <taxon>Atherinomorphae</taxon>
        <taxon>Cyprinodontiformes</taxon>
        <taxon>Goodeidae</taxon>
        <taxon>Ataeniobius</taxon>
    </lineage>
</organism>
<evidence type="ECO:0000313" key="1">
    <source>
        <dbReference type="EMBL" id="MED6233718.1"/>
    </source>
</evidence>
<reference evidence="1 2" key="1">
    <citation type="submission" date="2021-07" db="EMBL/GenBank/DDBJ databases">
        <authorList>
            <person name="Palmer J.M."/>
        </authorList>
    </citation>
    <scope>NUCLEOTIDE SEQUENCE [LARGE SCALE GENOMIC DNA]</scope>
    <source>
        <strain evidence="1 2">AT_MEX2019</strain>
        <tissue evidence="1">Muscle</tissue>
    </source>
</reference>
<sequence length="70" mass="8161">MPSLLHISKVQFIHEEWSHLCTGGREIAFFFDLQPRLILLLVNDECLAHKNAQKRSKTHKLQKKPNTKPV</sequence>